<evidence type="ECO:0000313" key="2">
    <source>
        <dbReference type="Proteomes" id="UP000199356"/>
    </source>
</evidence>
<reference evidence="1 2" key="1">
    <citation type="submission" date="2016-10" db="EMBL/GenBank/DDBJ databases">
        <authorList>
            <person name="de Groot N.N."/>
        </authorList>
    </citation>
    <scope>NUCLEOTIDE SEQUENCE [LARGE SCALE GENOMIC DNA]</scope>
    <source>
        <strain evidence="1 2">DSM 19547</strain>
    </source>
</reference>
<dbReference type="Proteomes" id="UP000199356">
    <property type="component" value="Unassembled WGS sequence"/>
</dbReference>
<name>A0A1I5SYH1_9RHOB</name>
<dbReference type="OrthoDB" id="5625447at2"/>
<sequence>MITLDDIEDMTILTREEIAAVAEHEHLPELDAAVLGDYVMHAHHGPARVQTMICEDIRDALHRRDKDEAKRLFVVLRHFMAGHPDAARGSGDGGT</sequence>
<dbReference type="AlphaFoldDB" id="A0A1I5SYH1"/>
<gene>
    <name evidence="1" type="ORF">SAMN04488047_11257</name>
</gene>
<keyword evidence="2" id="KW-1185">Reference proteome</keyword>
<dbReference type="EMBL" id="FOXA01000012">
    <property type="protein sequence ID" value="SFP75819.1"/>
    <property type="molecule type" value="Genomic_DNA"/>
</dbReference>
<dbReference type="STRING" id="441119.SAMN04488047_11257"/>
<protein>
    <submittedName>
        <fullName evidence="1">Uncharacterized protein</fullName>
    </submittedName>
</protein>
<evidence type="ECO:0000313" key="1">
    <source>
        <dbReference type="EMBL" id="SFP75819.1"/>
    </source>
</evidence>
<accession>A0A1I5SYH1</accession>
<organism evidence="1 2">
    <name type="scientific">Tranquillimonas alkanivorans</name>
    <dbReference type="NCBI Taxonomy" id="441119"/>
    <lineage>
        <taxon>Bacteria</taxon>
        <taxon>Pseudomonadati</taxon>
        <taxon>Pseudomonadota</taxon>
        <taxon>Alphaproteobacteria</taxon>
        <taxon>Rhodobacterales</taxon>
        <taxon>Roseobacteraceae</taxon>
        <taxon>Tranquillimonas</taxon>
    </lineage>
</organism>
<proteinExistence type="predicted"/>